<evidence type="ECO:0000256" key="3">
    <source>
        <dbReference type="SAM" id="SignalP"/>
    </source>
</evidence>
<keyword evidence="6" id="KW-1185">Reference proteome</keyword>
<proteinExistence type="inferred from homology"/>
<dbReference type="InterPro" id="IPR004474">
    <property type="entry name" value="LytR_CpsA_psr"/>
</dbReference>
<name>A0A564TDG7_9FIRM</name>
<protein>
    <submittedName>
        <fullName evidence="5">Transcriptional regulator YwtF</fullName>
    </submittedName>
</protein>
<dbReference type="PROSITE" id="PS51257">
    <property type="entry name" value="PROKAR_LIPOPROTEIN"/>
    <property type="match status" value="1"/>
</dbReference>
<feature type="domain" description="Cell envelope-related transcriptional attenuator" evidence="4">
    <location>
        <begin position="77"/>
        <end position="234"/>
    </location>
</feature>
<gene>
    <name evidence="5" type="primary">ywtF</name>
    <name evidence="5" type="ORF">RTSSTS7063_01213</name>
</gene>
<comment type="similarity">
    <text evidence="1">Belongs to the LytR/CpsA/Psr (LCP) family.</text>
</comment>
<evidence type="ECO:0000259" key="4">
    <source>
        <dbReference type="Pfam" id="PF03816"/>
    </source>
</evidence>
<feature type="region of interest" description="Disordered" evidence="2">
    <location>
        <begin position="22"/>
        <end position="56"/>
    </location>
</feature>
<dbReference type="Gene3D" id="3.40.630.190">
    <property type="entry name" value="LCP protein"/>
    <property type="match status" value="1"/>
</dbReference>
<evidence type="ECO:0000313" key="6">
    <source>
        <dbReference type="Proteomes" id="UP000363661"/>
    </source>
</evidence>
<dbReference type="EMBL" id="CABHNA010000046">
    <property type="protein sequence ID" value="VUX05463.1"/>
    <property type="molecule type" value="Genomic_DNA"/>
</dbReference>
<feature type="compositionally biased region" description="Acidic residues" evidence="2">
    <location>
        <begin position="41"/>
        <end position="55"/>
    </location>
</feature>
<feature type="signal peptide" evidence="3">
    <location>
        <begin position="1"/>
        <end position="21"/>
    </location>
</feature>
<dbReference type="Pfam" id="PF03816">
    <property type="entry name" value="LytR_cpsA_psr"/>
    <property type="match status" value="1"/>
</dbReference>
<reference evidence="5 6" key="1">
    <citation type="submission" date="2019-07" db="EMBL/GenBank/DDBJ databases">
        <authorList>
            <person name="Hibberd C M."/>
            <person name="Gehrig L. J."/>
            <person name="Chang H.-W."/>
            <person name="Venkatesh S."/>
        </authorList>
    </citation>
    <scope>NUCLEOTIDE SEQUENCE [LARGE SCALE GENOMIC DNA]</scope>
    <source>
        <strain evidence="5">Ruminococcus_torques_SSTS_Bg7063</strain>
    </source>
</reference>
<evidence type="ECO:0000313" key="5">
    <source>
        <dbReference type="EMBL" id="VUX05463.1"/>
    </source>
</evidence>
<evidence type="ECO:0000256" key="1">
    <source>
        <dbReference type="ARBA" id="ARBA00006068"/>
    </source>
</evidence>
<dbReference type="InterPro" id="IPR050922">
    <property type="entry name" value="LytR/CpsA/Psr_CW_biosynth"/>
</dbReference>
<dbReference type="AlphaFoldDB" id="A0A564TDG7"/>
<dbReference type="PANTHER" id="PTHR33392">
    <property type="entry name" value="POLYISOPRENYL-TEICHOIC ACID--PEPTIDOGLYCAN TEICHOIC ACID TRANSFERASE TAGU"/>
    <property type="match status" value="1"/>
</dbReference>
<dbReference type="Proteomes" id="UP000363661">
    <property type="component" value="Unassembled WGS sequence"/>
</dbReference>
<dbReference type="NCBIfam" id="TIGR00350">
    <property type="entry name" value="lytR_cpsA_psr"/>
    <property type="match status" value="1"/>
</dbReference>
<dbReference type="PANTHER" id="PTHR33392:SF6">
    <property type="entry name" value="POLYISOPRENYL-TEICHOIC ACID--PEPTIDOGLYCAN TEICHOIC ACID TRANSFERASE TAGU"/>
    <property type="match status" value="1"/>
</dbReference>
<keyword evidence="3" id="KW-0732">Signal</keyword>
<sequence>MKKRRILAVLMIVALAVASFSGCGKKKEKEEPKKETKQVVQEEEEPEEVEEEPEVNQETFAIFGVDSRENNLGKGTRSDSLMVVNVDNTNKKVYIASVYRDCYVQIEGHGLDKITHAHSFGGPELAMDTLNTNFDLDIQKYITVNFMNVAELVDDMDGIEQDITEEETKYINGYIDELNGIRGTSSAHITEAGTYTLDGTQAVAFSRIRYTEGGDYKRSERQRTVLFKIFSKAQELDKAKKIDIAKSMLDKINTNYLESEVLRLLSKITEYKVEAMDAFPKVFYSGKIDGVFYEVPVTLNDMSTQMHTFLYPTETYTPSETVQSISAQESAVAPTANNDFTQQ</sequence>
<feature type="chain" id="PRO_5039614143" evidence="3">
    <location>
        <begin position="22"/>
        <end position="343"/>
    </location>
</feature>
<accession>A0A564TDG7</accession>
<feature type="compositionally biased region" description="Basic and acidic residues" evidence="2">
    <location>
        <begin position="25"/>
        <end position="37"/>
    </location>
</feature>
<organism evidence="5 6">
    <name type="scientific">[Ruminococcus] torques</name>
    <dbReference type="NCBI Taxonomy" id="33039"/>
    <lineage>
        <taxon>Bacteria</taxon>
        <taxon>Bacillati</taxon>
        <taxon>Bacillota</taxon>
        <taxon>Clostridia</taxon>
        <taxon>Lachnospirales</taxon>
        <taxon>Lachnospiraceae</taxon>
        <taxon>Mediterraneibacter</taxon>
    </lineage>
</organism>
<dbReference type="RefSeq" id="WP_144366860.1">
    <property type="nucleotide sequence ID" value="NZ_CABHNA010000046.1"/>
</dbReference>
<evidence type="ECO:0000256" key="2">
    <source>
        <dbReference type="SAM" id="MobiDB-lite"/>
    </source>
</evidence>